<protein>
    <submittedName>
        <fullName evidence="6">Protein archease</fullName>
    </submittedName>
</protein>
<dbReference type="GeneID" id="24817773"/>
<dbReference type="InterPro" id="IPR036820">
    <property type="entry name" value="Archease_dom_sf"/>
</dbReference>
<dbReference type="HOGENOM" id="CLU_111362_3_1_2"/>
<organism evidence="6 7">
    <name type="scientific">Candidatus Methanoplasma termitum</name>
    <dbReference type="NCBI Taxonomy" id="1577791"/>
    <lineage>
        <taxon>Archaea</taxon>
        <taxon>Methanobacteriati</taxon>
        <taxon>Thermoplasmatota</taxon>
        <taxon>Thermoplasmata</taxon>
        <taxon>Methanomassiliicoccales</taxon>
        <taxon>Methanomassiliicoccaceae</taxon>
        <taxon>Candidatus Methanoplasma</taxon>
    </lineage>
</organism>
<keyword evidence="2" id="KW-0819">tRNA processing</keyword>
<dbReference type="Proteomes" id="UP000030787">
    <property type="component" value="Chromosome"/>
</dbReference>
<keyword evidence="4" id="KW-0106">Calcium</keyword>
<dbReference type="STRING" id="1577791.Mpt1_c00980"/>
<sequence>MKRYEVLDHTADLMVKAYGNTLEECFANAGYALFDQTVDLSGVGPIETFEFSVSGEDKEDLLYSFLSELLFLEDSDGAIFCELEVRFGGNGLRCTGKGEILDKSRHRVRSEVKAVTYHMMSVDVDEPSVTVIFDV</sequence>
<dbReference type="InterPro" id="IPR002804">
    <property type="entry name" value="Archease"/>
</dbReference>
<dbReference type="OrthoDB" id="8831at2157"/>
<evidence type="ECO:0000313" key="6">
    <source>
        <dbReference type="EMBL" id="AIZ56003.1"/>
    </source>
</evidence>
<dbReference type="AlphaFoldDB" id="A0A0A7LAF5"/>
<dbReference type="PANTHER" id="PTHR12682:SF11">
    <property type="entry name" value="PROTEIN ARCHEASE"/>
    <property type="match status" value="1"/>
</dbReference>
<evidence type="ECO:0000256" key="4">
    <source>
        <dbReference type="ARBA" id="ARBA00022837"/>
    </source>
</evidence>
<evidence type="ECO:0000313" key="7">
    <source>
        <dbReference type="Proteomes" id="UP000030787"/>
    </source>
</evidence>
<keyword evidence="7" id="KW-1185">Reference proteome</keyword>
<dbReference type="SUPFAM" id="SSF69819">
    <property type="entry name" value="MTH1598-like"/>
    <property type="match status" value="1"/>
</dbReference>
<feature type="domain" description="Archease" evidence="5">
    <location>
        <begin position="4"/>
        <end position="135"/>
    </location>
</feature>
<dbReference type="GO" id="GO:0008033">
    <property type="term" value="P:tRNA processing"/>
    <property type="evidence" value="ECO:0007669"/>
    <property type="project" value="UniProtKB-KW"/>
</dbReference>
<evidence type="ECO:0000256" key="2">
    <source>
        <dbReference type="ARBA" id="ARBA00022694"/>
    </source>
</evidence>
<dbReference type="NCBIfam" id="NF001617">
    <property type="entry name" value="PRK00407.1"/>
    <property type="match status" value="1"/>
</dbReference>
<dbReference type="PANTHER" id="PTHR12682">
    <property type="entry name" value="ARCHEASE"/>
    <property type="match status" value="1"/>
</dbReference>
<comment type="similarity">
    <text evidence="1">Belongs to the archease family.</text>
</comment>
<dbReference type="KEGG" id="mear:Mpt1_c00980"/>
<dbReference type="EMBL" id="CP010070">
    <property type="protein sequence ID" value="AIZ56003.1"/>
    <property type="molecule type" value="Genomic_DNA"/>
</dbReference>
<dbReference type="RefSeq" id="WP_052399210.1">
    <property type="nucleotide sequence ID" value="NZ_CP010070.1"/>
</dbReference>
<dbReference type="InterPro" id="IPR023572">
    <property type="entry name" value="Archease_dom"/>
</dbReference>
<dbReference type="GO" id="GO:0046872">
    <property type="term" value="F:metal ion binding"/>
    <property type="evidence" value="ECO:0007669"/>
    <property type="project" value="UniProtKB-KW"/>
</dbReference>
<evidence type="ECO:0000256" key="1">
    <source>
        <dbReference type="ARBA" id="ARBA00007963"/>
    </source>
</evidence>
<accession>A0A0A7LAF5</accession>
<gene>
    <name evidence="6" type="ORF">Mpt1_c00980</name>
</gene>
<reference evidence="6 7" key="1">
    <citation type="journal article" date="2014" name="Appl. Environ. Microbiol.">
        <title>Comparative Genome Analysis of 'Candidatus Methanoplasma termitum' Indicates a New Mode of Energy Metabolism in the Seventh Order of Methanogens.</title>
        <authorList>
            <person name="Lang K."/>
            <person name="Schuldes J."/>
            <person name="Klingl A."/>
            <person name="Poehlein A."/>
            <person name="Daniel R."/>
            <person name="Brune A."/>
        </authorList>
    </citation>
    <scope>NUCLEOTIDE SEQUENCE [LARGE SCALE GENOMIC DNA]</scope>
    <source>
        <strain evidence="7">Mpt1</strain>
    </source>
</reference>
<dbReference type="Pfam" id="PF01951">
    <property type="entry name" value="Archease"/>
    <property type="match status" value="1"/>
</dbReference>
<dbReference type="Gene3D" id="3.55.10.10">
    <property type="entry name" value="Archease domain"/>
    <property type="match status" value="1"/>
</dbReference>
<evidence type="ECO:0000259" key="5">
    <source>
        <dbReference type="Pfam" id="PF01951"/>
    </source>
</evidence>
<name>A0A0A7LAF5_9ARCH</name>
<evidence type="ECO:0000256" key="3">
    <source>
        <dbReference type="ARBA" id="ARBA00022723"/>
    </source>
</evidence>
<keyword evidence="3" id="KW-0479">Metal-binding</keyword>
<proteinExistence type="inferred from homology"/>